<comment type="subcellular location">
    <subcellularLocation>
        <location evidence="1">Secreted</location>
    </subcellularLocation>
</comment>
<dbReference type="PROSITE" id="PS50092">
    <property type="entry name" value="TSP1"/>
    <property type="match status" value="2"/>
</dbReference>
<dbReference type="InterPro" id="IPR050439">
    <property type="entry name" value="ADAMTS_ADAMTS-like"/>
</dbReference>
<evidence type="ECO:0000256" key="1">
    <source>
        <dbReference type="ARBA" id="ARBA00004613"/>
    </source>
</evidence>
<dbReference type="SMART" id="SM00209">
    <property type="entry name" value="TSP1"/>
    <property type="match status" value="2"/>
</dbReference>
<dbReference type="SUPFAM" id="SSF57302">
    <property type="entry name" value="Snake toxin-like"/>
    <property type="match status" value="1"/>
</dbReference>
<dbReference type="FunFam" id="2.20.100.10:FF:000001">
    <property type="entry name" value="semaphorin-5A isoform X1"/>
    <property type="match status" value="2"/>
</dbReference>
<dbReference type="GO" id="GO:0030198">
    <property type="term" value="P:extracellular matrix organization"/>
    <property type="evidence" value="ECO:0007669"/>
    <property type="project" value="TreeGrafter"/>
</dbReference>
<keyword evidence="7" id="KW-1185">Reference proteome</keyword>
<feature type="chain" id="PRO_5036499568" description="SCO-spondin" evidence="5">
    <location>
        <begin position="22"/>
        <end position="620"/>
    </location>
</feature>
<reference evidence="6" key="1">
    <citation type="submission" date="2022-08" db="UniProtKB">
        <authorList>
            <consortium name="EnsemblMetazoa"/>
        </authorList>
    </citation>
    <scope>IDENTIFICATION</scope>
    <source>
        <strain evidence="6">05x7-T-G4-1.051#20</strain>
    </source>
</reference>
<dbReference type="InterPro" id="IPR000884">
    <property type="entry name" value="TSP1_rpt"/>
</dbReference>
<feature type="signal peptide" evidence="5">
    <location>
        <begin position="1"/>
        <end position="21"/>
    </location>
</feature>
<dbReference type="GO" id="GO:0004222">
    <property type="term" value="F:metalloendopeptidase activity"/>
    <property type="evidence" value="ECO:0007669"/>
    <property type="project" value="TreeGrafter"/>
</dbReference>
<dbReference type="InterPro" id="IPR045860">
    <property type="entry name" value="Snake_toxin-like_sf"/>
</dbReference>
<evidence type="ECO:0008006" key="8">
    <source>
        <dbReference type="Google" id="ProtNLM"/>
    </source>
</evidence>
<evidence type="ECO:0000256" key="4">
    <source>
        <dbReference type="SAM" id="MobiDB-lite"/>
    </source>
</evidence>
<feature type="compositionally biased region" description="Low complexity" evidence="4">
    <location>
        <begin position="393"/>
        <end position="448"/>
    </location>
</feature>
<dbReference type="CDD" id="cd00117">
    <property type="entry name" value="TFP"/>
    <property type="match status" value="1"/>
</dbReference>
<dbReference type="EnsemblMetazoa" id="G3776.1">
    <property type="protein sequence ID" value="G3776.1:cds"/>
    <property type="gene ID" value="G3776"/>
</dbReference>
<dbReference type="GO" id="GO:0031012">
    <property type="term" value="C:extracellular matrix"/>
    <property type="evidence" value="ECO:0007669"/>
    <property type="project" value="TreeGrafter"/>
</dbReference>
<evidence type="ECO:0000256" key="5">
    <source>
        <dbReference type="SAM" id="SignalP"/>
    </source>
</evidence>
<dbReference type="Gene3D" id="2.20.100.10">
    <property type="entry name" value="Thrombospondin type-1 (TSP1) repeat"/>
    <property type="match status" value="2"/>
</dbReference>
<protein>
    <recommendedName>
        <fullName evidence="8">SCO-spondin</fullName>
    </recommendedName>
</protein>
<proteinExistence type="predicted"/>
<dbReference type="GO" id="GO:0005576">
    <property type="term" value="C:extracellular region"/>
    <property type="evidence" value="ECO:0007669"/>
    <property type="project" value="UniProtKB-SubCell"/>
</dbReference>
<feature type="region of interest" description="Disordered" evidence="4">
    <location>
        <begin position="393"/>
        <end position="487"/>
    </location>
</feature>
<keyword evidence="3" id="KW-1015">Disulfide bond</keyword>
<evidence type="ECO:0000313" key="6">
    <source>
        <dbReference type="EnsemblMetazoa" id="G3776.1:cds"/>
    </source>
</evidence>
<dbReference type="PANTHER" id="PTHR13723">
    <property type="entry name" value="ADAMTS A DISINTEGRIN AND METALLOPROTEASE WITH THROMBOSPONDIN MOTIFS PROTEASE"/>
    <property type="match status" value="1"/>
</dbReference>
<dbReference type="PANTHER" id="PTHR13723:SF305">
    <property type="entry name" value="PROTEIN MADD-4"/>
    <property type="match status" value="1"/>
</dbReference>
<keyword evidence="2" id="KW-0964">Secreted</keyword>
<feature type="compositionally biased region" description="Polar residues" evidence="4">
    <location>
        <begin position="449"/>
        <end position="463"/>
    </location>
</feature>
<dbReference type="SUPFAM" id="SSF82895">
    <property type="entry name" value="TSP-1 type 1 repeat"/>
    <property type="match status" value="2"/>
</dbReference>
<name>A0A8W8MZR6_MAGGI</name>
<dbReference type="Pfam" id="PF00090">
    <property type="entry name" value="TSP_1"/>
    <property type="match status" value="2"/>
</dbReference>
<keyword evidence="5" id="KW-0732">Signal</keyword>
<dbReference type="InterPro" id="IPR036383">
    <property type="entry name" value="TSP1_rpt_sf"/>
</dbReference>
<evidence type="ECO:0000256" key="2">
    <source>
        <dbReference type="ARBA" id="ARBA00022525"/>
    </source>
</evidence>
<dbReference type="AlphaFoldDB" id="A0A8W8MZR6"/>
<feature type="compositionally biased region" description="Low complexity" evidence="4">
    <location>
        <begin position="472"/>
        <end position="482"/>
    </location>
</feature>
<organism evidence="6 7">
    <name type="scientific">Magallana gigas</name>
    <name type="common">Pacific oyster</name>
    <name type="synonym">Crassostrea gigas</name>
    <dbReference type="NCBI Taxonomy" id="29159"/>
    <lineage>
        <taxon>Eukaryota</taxon>
        <taxon>Metazoa</taxon>
        <taxon>Spiralia</taxon>
        <taxon>Lophotrochozoa</taxon>
        <taxon>Mollusca</taxon>
        <taxon>Bivalvia</taxon>
        <taxon>Autobranchia</taxon>
        <taxon>Pteriomorphia</taxon>
        <taxon>Ostreida</taxon>
        <taxon>Ostreoidea</taxon>
        <taxon>Ostreidae</taxon>
        <taxon>Magallana</taxon>
    </lineage>
</organism>
<evidence type="ECO:0000313" key="7">
    <source>
        <dbReference type="Proteomes" id="UP000005408"/>
    </source>
</evidence>
<accession>A0A8W8MZR6</accession>
<dbReference type="GO" id="GO:0006508">
    <property type="term" value="P:proteolysis"/>
    <property type="evidence" value="ECO:0007669"/>
    <property type="project" value="TreeGrafter"/>
</dbReference>
<dbReference type="Proteomes" id="UP000005408">
    <property type="component" value="Unassembled WGS sequence"/>
</dbReference>
<evidence type="ECO:0000256" key="3">
    <source>
        <dbReference type="ARBA" id="ARBA00023157"/>
    </source>
</evidence>
<sequence length="620" mass="67920">MIQQCSRVFMLSFLFLDWTLCTSFQESRRRFVFPVCPFGEEWYCHPRCYCRPIHEQAVNGGWSEWSSSPCSATCGDGTKHETRSCTNPAPLHGGRNCEGDSVRVTPCHTGQCPTTTPIPTRCTSDVNCTGFNCPRQQYPFCEPNLEWSACGCTECTDDQHCSCTAGMIGHCRDVTFERKCECTPLPINGGWSEWSSSPCSATCGDGTKHETRSCTNPAPLHGGRNCEGDSVRVTPCHTGQCPTTTPIPTKCTSDVNCTGFNCPKQQYPFCEPYLEWSACGCTECTNDNHCGCPTQTIPHCRDDLFERKCECKPLPGAACKSDLDCSTHVCTGNLSHSFCHENKFLVYDFSSCDCRECSKDSDCHCQSGLIPSCQASTFGNTCHCNQSNVTESSMGHTTSTPSSHSTPIRTTSVVKTSSPTTTTTTTTSTTTQTTKAATTSTTVSPAVSLNQLHESSTQPTHILTSTEDTKSTTDATTDSKQTLQSTKTTIPENNTSLIFVTLTTKPPVVRKCYSCGDSLNSIPCDTRAIYVGNVQDCGPGEDYCMTDLIHTGQTFPSIYKRCVTEDECRNKWLHQTSDLEHCTNYGNVLVEGHYSCHFCCTSDGCNSKQIPDKSTLYIKA</sequence>